<protein>
    <submittedName>
        <fullName evidence="1">Uncharacterized protein</fullName>
    </submittedName>
</protein>
<evidence type="ECO:0000313" key="2">
    <source>
        <dbReference type="Proteomes" id="UP000320496"/>
    </source>
</evidence>
<dbReference type="Proteomes" id="UP000320496">
    <property type="component" value="Chromosome"/>
</dbReference>
<gene>
    <name evidence="1" type="ORF">Mal4_49490</name>
</gene>
<proteinExistence type="predicted"/>
<name>A0A517ZDN8_9PLAN</name>
<dbReference type="EMBL" id="CP036275">
    <property type="protein sequence ID" value="QDU40591.1"/>
    <property type="molecule type" value="Genomic_DNA"/>
</dbReference>
<accession>A0A517ZDN8</accession>
<organism evidence="1 2">
    <name type="scientific">Maioricimonas rarisocia</name>
    <dbReference type="NCBI Taxonomy" id="2528026"/>
    <lineage>
        <taxon>Bacteria</taxon>
        <taxon>Pseudomonadati</taxon>
        <taxon>Planctomycetota</taxon>
        <taxon>Planctomycetia</taxon>
        <taxon>Planctomycetales</taxon>
        <taxon>Planctomycetaceae</taxon>
        <taxon>Maioricimonas</taxon>
    </lineage>
</organism>
<dbReference type="KEGG" id="mri:Mal4_49490"/>
<dbReference type="AlphaFoldDB" id="A0A517ZDN8"/>
<keyword evidence="2" id="KW-1185">Reference proteome</keyword>
<reference evidence="1 2" key="1">
    <citation type="submission" date="2019-02" db="EMBL/GenBank/DDBJ databases">
        <title>Deep-cultivation of Planctomycetes and their phenomic and genomic characterization uncovers novel biology.</title>
        <authorList>
            <person name="Wiegand S."/>
            <person name="Jogler M."/>
            <person name="Boedeker C."/>
            <person name="Pinto D."/>
            <person name="Vollmers J."/>
            <person name="Rivas-Marin E."/>
            <person name="Kohn T."/>
            <person name="Peeters S.H."/>
            <person name="Heuer A."/>
            <person name="Rast P."/>
            <person name="Oberbeckmann S."/>
            <person name="Bunk B."/>
            <person name="Jeske O."/>
            <person name="Meyerdierks A."/>
            <person name="Storesund J.E."/>
            <person name="Kallscheuer N."/>
            <person name="Luecker S."/>
            <person name="Lage O.M."/>
            <person name="Pohl T."/>
            <person name="Merkel B.J."/>
            <person name="Hornburger P."/>
            <person name="Mueller R.-W."/>
            <person name="Bruemmer F."/>
            <person name="Labrenz M."/>
            <person name="Spormann A.M."/>
            <person name="Op den Camp H."/>
            <person name="Overmann J."/>
            <person name="Amann R."/>
            <person name="Jetten M.S.M."/>
            <person name="Mascher T."/>
            <person name="Medema M.H."/>
            <person name="Devos D.P."/>
            <person name="Kaster A.-K."/>
            <person name="Ovreas L."/>
            <person name="Rohde M."/>
            <person name="Galperin M.Y."/>
            <person name="Jogler C."/>
        </authorList>
    </citation>
    <scope>NUCLEOTIDE SEQUENCE [LARGE SCALE GENOMIC DNA]</scope>
    <source>
        <strain evidence="1 2">Mal4</strain>
    </source>
</reference>
<sequence>MMKLLDQMLTLLLHVLWSVRGTSRSAPDTPAAVWNHGPGPVTSNGGSLVLEWIELRVRGLRPVRAIVRAPIVSHGIRRSGPRLPDHLR</sequence>
<evidence type="ECO:0000313" key="1">
    <source>
        <dbReference type="EMBL" id="QDU40591.1"/>
    </source>
</evidence>